<dbReference type="FunFam" id="1.20.140.150:FF:000001">
    <property type="entry name" value="Claudin"/>
    <property type="match status" value="1"/>
</dbReference>
<comment type="similarity">
    <text evidence="1 8">Belongs to the claudin family.</text>
</comment>
<feature type="transmembrane region" description="Helical" evidence="8">
    <location>
        <begin position="162"/>
        <end position="186"/>
    </location>
</feature>
<comment type="subcellular location">
    <subcellularLocation>
        <location evidence="8">Cell junction</location>
        <location evidence="8">Tight junction</location>
    </subcellularLocation>
    <subcellularLocation>
        <location evidence="8">Cell membrane</location>
        <topology evidence="8">Multi-pass membrane protein</topology>
    </subcellularLocation>
</comment>
<evidence type="ECO:0000256" key="8">
    <source>
        <dbReference type="RuleBase" id="RU060637"/>
    </source>
</evidence>
<dbReference type="EMBL" id="JAGKHQ010000005">
    <property type="protein sequence ID" value="KAG7516020.1"/>
    <property type="molecule type" value="Genomic_DNA"/>
</dbReference>
<feature type="transmembrane region" description="Helical" evidence="8">
    <location>
        <begin position="120"/>
        <end position="142"/>
    </location>
</feature>
<reference evidence="9 10" key="1">
    <citation type="journal article" date="2021" name="Sci. Rep.">
        <title>Chromosome anchoring in Senegalese sole (Solea senegalensis) reveals sex-associated markers and genome rearrangements in flatfish.</title>
        <authorList>
            <person name="Guerrero-Cozar I."/>
            <person name="Gomez-Garrido J."/>
            <person name="Berbel C."/>
            <person name="Martinez-Blanch J.F."/>
            <person name="Alioto T."/>
            <person name="Claros M.G."/>
            <person name="Gagnaire P.A."/>
            <person name="Manchado M."/>
        </authorList>
    </citation>
    <scope>NUCLEOTIDE SEQUENCE [LARGE SCALE GENOMIC DNA]</scope>
    <source>
        <strain evidence="9">Sse05_10M</strain>
    </source>
</reference>
<evidence type="ECO:0000256" key="7">
    <source>
        <dbReference type="ARBA" id="ARBA00023136"/>
    </source>
</evidence>
<gene>
    <name evidence="9" type="ORF">JOB18_020539</name>
</gene>
<dbReference type="InterPro" id="IPR017974">
    <property type="entry name" value="Claudin_CS"/>
</dbReference>
<sequence length="245" mass="26483">MQTQLVAVFLAVVGFLGTILICALPMWKVTAFVGANIVTAQVFWEGLWMNCVIQSTGHLQCKAYDSLLALPQELQASRALICVSIAVSVVAIGLTVVGARCTNFFYYDSRAKSNIGVSGGAVFIVAGLLCIIPVSWSAHSIITGFYNPLATNERRGELGASIYVGWASGALLVIGGGILCSTYRLLLCNCTEHVKRQQTDRQQYITGQHAALPRDINIYIFYDPALKGKEEAAKHAGSSLYEEDL</sequence>
<dbReference type="PROSITE" id="PS01346">
    <property type="entry name" value="CLAUDIN"/>
    <property type="match status" value="1"/>
</dbReference>
<evidence type="ECO:0000256" key="1">
    <source>
        <dbReference type="ARBA" id="ARBA00008295"/>
    </source>
</evidence>
<evidence type="ECO:0000256" key="3">
    <source>
        <dbReference type="ARBA" id="ARBA00022475"/>
    </source>
</evidence>
<evidence type="ECO:0000256" key="4">
    <source>
        <dbReference type="ARBA" id="ARBA00022692"/>
    </source>
</evidence>
<dbReference type="AlphaFoldDB" id="A0AAV6SFV7"/>
<protein>
    <recommendedName>
        <fullName evidence="8">Claudin</fullName>
    </recommendedName>
</protein>
<keyword evidence="3 8" id="KW-1003">Cell membrane</keyword>
<keyword evidence="6 8" id="KW-1133">Transmembrane helix</keyword>
<keyword evidence="2 8" id="KW-0796">Tight junction</keyword>
<accession>A0AAV6SFV7</accession>
<keyword evidence="4 8" id="KW-0812">Transmembrane</keyword>
<organism evidence="9 10">
    <name type="scientific">Solea senegalensis</name>
    <name type="common">Senegalese sole</name>
    <dbReference type="NCBI Taxonomy" id="28829"/>
    <lineage>
        <taxon>Eukaryota</taxon>
        <taxon>Metazoa</taxon>
        <taxon>Chordata</taxon>
        <taxon>Craniata</taxon>
        <taxon>Vertebrata</taxon>
        <taxon>Euteleostomi</taxon>
        <taxon>Actinopterygii</taxon>
        <taxon>Neopterygii</taxon>
        <taxon>Teleostei</taxon>
        <taxon>Neoteleostei</taxon>
        <taxon>Acanthomorphata</taxon>
        <taxon>Carangaria</taxon>
        <taxon>Pleuronectiformes</taxon>
        <taxon>Pleuronectoidei</taxon>
        <taxon>Soleidae</taxon>
        <taxon>Solea</taxon>
    </lineage>
</organism>
<keyword evidence="7 8" id="KW-0472">Membrane</keyword>
<evidence type="ECO:0000313" key="9">
    <source>
        <dbReference type="EMBL" id="KAG7516020.1"/>
    </source>
</evidence>
<dbReference type="Pfam" id="PF00822">
    <property type="entry name" value="PMP22_Claudin"/>
    <property type="match status" value="1"/>
</dbReference>
<evidence type="ECO:0000313" key="10">
    <source>
        <dbReference type="Proteomes" id="UP000693946"/>
    </source>
</evidence>
<feature type="transmembrane region" description="Helical" evidence="8">
    <location>
        <begin position="76"/>
        <end position="99"/>
    </location>
</feature>
<evidence type="ECO:0000256" key="5">
    <source>
        <dbReference type="ARBA" id="ARBA00022949"/>
    </source>
</evidence>
<comment type="caution">
    <text evidence="9">The sequence shown here is derived from an EMBL/GenBank/DDBJ whole genome shotgun (WGS) entry which is preliminary data.</text>
</comment>
<feature type="transmembrane region" description="Helical" evidence="8">
    <location>
        <begin position="7"/>
        <end position="27"/>
    </location>
</feature>
<evidence type="ECO:0000256" key="2">
    <source>
        <dbReference type="ARBA" id="ARBA00022427"/>
    </source>
</evidence>
<evidence type="ECO:0000256" key="6">
    <source>
        <dbReference type="ARBA" id="ARBA00022989"/>
    </source>
</evidence>
<dbReference type="InterPro" id="IPR006187">
    <property type="entry name" value="Claudin"/>
</dbReference>
<proteinExistence type="inferred from homology"/>
<dbReference type="InterPro" id="IPR004031">
    <property type="entry name" value="PMP22/EMP/MP20/Claudin"/>
</dbReference>
<dbReference type="Proteomes" id="UP000693946">
    <property type="component" value="Linkage Group LG13"/>
</dbReference>
<dbReference type="PANTHER" id="PTHR12002">
    <property type="entry name" value="CLAUDIN"/>
    <property type="match status" value="1"/>
</dbReference>
<name>A0AAV6SFV7_SOLSE</name>
<dbReference type="GO" id="GO:0005886">
    <property type="term" value="C:plasma membrane"/>
    <property type="evidence" value="ECO:0007669"/>
    <property type="project" value="UniProtKB-SubCell"/>
</dbReference>
<keyword evidence="5 8" id="KW-0965">Cell junction</keyword>
<dbReference type="GO" id="GO:0005923">
    <property type="term" value="C:bicellular tight junction"/>
    <property type="evidence" value="ECO:0007669"/>
    <property type="project" value="UniProtKB-SubCell"/>
</dbReference>
<comment type="function">
    <text evidence="8">Claudins function as major constituents of the tight junction complexes that regulate the permeability of epithelia.</text>
</comment>
<dbReference type="GO" id="GO:0005198">
    <property type="term" value="F:structural molecule activity"/>
    <property type="evidence" value="ECO:0007669"/>
    <property type="project" value="InterPro"/>
</dbReference>
<keyword evidence="10" id="KW-1185">Reference proteome</keyword>